<dbReference type="PANTHER" id="PTHR45649">
    <property type="entry name" value="AMINO-ACID PERMEASE BAT1"/>
    <property type="match status" value="1"/>
</dbReference>
<comment type="subcellular location">
    <subcellularLocation>
        <location evidence="1">Membrane</location>
        <topology evidence="1">Multi-pass membrane protein</topology>
    </subcellularLocation>
</comment>
<evidence type="ECO:0000313" key="8">
    <source>
        <dbReference type="EMBL" id="CAK3905031.1"/>
    </source>
</evidence>
<accession>A0AAI8YV16</accession>
<dbReference type="GO" id="GO:0016020">
    <property type="term" value="C:membrane"/>
    <property type="evidence" value="ECO:0007669"/>
    <property type="project" value="UniProtKB-SubCell"/>
</dbReference>
<sequence length="600" mass="64845">MPKSEKGSLPVFGATVQPNLQDSRLEHDANPATGAQGAREPIDDDVQLLHHLGYNQELRRRFNRWSTVSYAISVLGVLGSQPATYGTPISVGGPATAVWAWAIGSVMAYIIASSVAELVSAYPTAGGMYFVTKHVVPAKRVAIWAWIIGWCNFLGQACGVASLAYTVGQMILALASMNSGLLSDGYTYSPAPWQIVLIAILVLAIWGAICSLTTNALSNIILWFAPINILATIAICIAVPLATPSDKIRSARSVFTEITDGSGWDSKALSFFLGFLNVAWVMTDYDGTTHMSEETVDAAARGPLAIRLAVIVSGILGFGLNVAFTFCLPPDYETSILESHTGLPVAQIFLNAGGRAGASVMLFFVILVQFFTGTSAMLANARMTYAFARDNALPFSRFWAKINRTTETPVHAVWLVVAFCICLNLIGIGSTETITAIFNLCAPALDLSYIAVLFAHLWYTYYRQEVEFVPGKYTMKFLRIPRKILAIAWVLFISTILFFPPTKPITAANMNYAVVVAAAVAVFALSWWWLGARHKYKGPITQETEILAPGRHGDEEEASRRPAATAHMDPPPYSTAAKQGESNVTSVLASRSFTSGSSAV</sequence>
<feature type="transmembrane region" description="Helical" evidence="7">
    <location>
        <begin position="98"/>
        <end position="122"/>
    </location>
</feature>
<keyword evidence="2" id="KW-0813">Transport</keyword>
<feature type="transmembrane region" description="Helical" evidence="7">
    <location>
        <begin position="143"/>
        <end position="171"/>
    </location>
</feature>
<evidence type="ECO:0000256" key="4">
    <source>
        <dbReference type="ARBA" id="ARBA00022989"/>
    </source>
</evidence>
<gene>
    <name evidence="8" type="ORF">LECACI_7A002523</name>
</gene>
<evidence type="ECO:0000256" key="5">
    <source>
        <dbReference type="ARBA" id="ARBA00023136"/>
    </source>
</evidence>
<dbReference type="GO" id="GO:0006865">
    <property type="term" value="P:amino acid transport"/>
    <property type="evidence" value="ECO:0007669"/>
    <property type="project" value="InterPro"/>
</dbReference>
<feature type="region of interest" description="Disordered" evidence="6">
    <location>
        <begin position="20"/>
        <end position="40"/>
    </location>
</feature>
<organism evidence="8 9">
    <name type="scientific">Lecanosticta acicola</name>
    <dbReference type="NCBI Taxonomy" id="111012"/>
    <lineage>
        <taxon>Eukaryota</taxon>
        <taxon>Fungi</taxon>
        <taxon>Dikarya</taxon>
        <taxon>Ascomycota</taxon>
        <taxon>Pezizomycotina</taxon>
        <taxon>Dothideomycetes</taxon>
        <taxon>Dothideomycetidae</taxon>
        <taxon>Mycosphaerellales</taxon>
        <taxon>Mycosphaerellaceae</taxon>
        <taxon>Lecanosticta</taxon>
    </lineage>
</organism>
<dbReference type="EMBL" id="CAVMBE010000011">
    <property type="protein sequence ID" value="CAK3905031.1"/>
    <property type="molecule type" value="Genomic_DNA"/>
</dbReference>
<keyword evidence="3 7" id="KW-0812">Transmembrane</keyword>
<feature type="transmembrane region" description="Helical" evidence="7">
    <location>
        <begin position="436"/>
        <end position="459"/>
    </location>
</feature>
<reference evidence="8" key="1">
    <citation type="submission" date="2023-11" db="EMBL/GenBank/DDBJ databases">
        <authorList>
            <person name="Alioto T."/>
            <person name="Alioto T."/>
            <person name="Gomez Garrido J."/>
        </authorList>
    </citation>
    <scope>NUCLEOTIDE SEQUENCE</scope>
</reference>
<dbReference type="InterPro" id="IPR004840">
    <property type="entry name" value="Amino_acid_permease_CS"/>
</dbReference>
<dbReference type="Proteomes" id="UP001296104">
    <property type="component" value="Unassembled WGS sequence"/>
</dbReference>
<evidence type="ECO:0000256" key="6">
    <source>
        <dbReference type="SAM" id="MobiDB-lite"/>
    </source>
</evidence>
<evidence type="ECO:0000256" key="1">
    <source>
        <dbReference type="ARBA" id="ARBA00004141"/>
    </source>
</evidence>
<proteinExistence type="predicted"/>
<keyword evidence="4 7" id="KW-1133">Transmembrane helix</keyword>
<feature type="transmembrane region" description="Helical" evidence="7">
    <location>
        <begin position="512"/>
        <end position="530"/>
    </location>
</feature>
<evidence type="ECO:0000256" key="2">
    <source>
        <dbReference type="ARBA" id="ARBA00022448"/>
    </source>
</evidence>
<feature type="transmembrane region" description="Helical" evidence="7">
    <location>
        <begin position="191"/>
        <end position="209"/>
    </location>
</feature>
<dbReference type="InterPro" id="IPR002293">
    <property type="entry name" value="AA/rel_permease1"/>
</dbReference>
<dbReference type="PROSITE" id="PS00218">
    <property type="entry name" value="AMINO_ACID_PERMEASE_1"/>
    <property type="match status" value="1"/>
</dbReference>
<feature type="transmembrane region" description="Helical" evidence="7">
    <location>
        <begin position="304"/>
        <end position="324"/>
    </location>
</feature>
<feature type="transmembrane region" description="Helical" evidence="7">
    <location>
        <begin position="68"/>
        <end position="86"/>
    </location>
</feature>
<feature type="transmembrane region" description="Helical" evidence="7">
    <location>
        <begin position="360"/>
        <end position="379"/>
    </location>
</feature>
<keyword evidence="5 7" id="KW-0472">Membrane</keyword>
<evidence type="ECO:0000256" key="3">
    <source>
        <dbReference type="ARBA" id="ARBA00022692"/>
    </source>
</evidence>
<feature type="region of interest" description="Disordered" evidence="6">
    <location>
        <begin position="547"/>
        <end position="582"/>
    </location>
</feature>
<dbReference type="Gene3D" id="1.20.1740.10">
    <property type="entry name" value="Amino acid/polyamine transporter I"/>
    <property type="match status" value="1"/>
</dbReference>
<evidence type="ECO:0000256" key="7">
    <source>
        <dbReference type="SAM" id="Phobius"/>
    </source>
</evidence>
<evidence type="ECO:0000313" key="9">
    <source>
        <dbReference type="Proteomes" id="UP001296104"/>
    </source>
</evidence>
<keyword evidence="9" id="KW-1185">Reference proteome</keyword>
<feature type="compositionally biased region" description="Basic and acidic residues" evidence="6">
    <location>
        <begin position="551"/>
        <end position="560"/>
    </location>
</feature>
<feature type="transmembrane region" description="Helical" evidence="7">
    <location>
        <begin position="263"/>
        <end position="283"/>
    </location>
</feature>
<dbReference type="Pfam" id="PF13520">
    <property type="entry name" value="AA_permease_2"/>
    <property type="match status" value="1"/>
</dbReference>
<feature type="transmembrane region" description="Helical" evidence="7">
    <location>
        <begin position="412"/>
        <end position="430"/>
    </location>
</feature>
<name>A0AAI8YV16_9PEZI</name>
<dbReference type="PIRSF" id="PIRSF006060">
    <property type="entry name" value="AA_transporter"/>
    <property type="match status" value="1"/>
</dbReference>
<feature type="transmembrane region" description="Helical" evidence="7">
    <location>
        <begin position="480"/>
        <end position="500"/>
    </location>
</feature>
<comment type="caution">
    <text evidence="8">The sequence shown here is derived from an EMBL/GenBank/DDBJ whole genome shotgun (WGS) entry which is preliminary data.</text>
</comment>
<feature type="transmembrane region" description="Helical" evidence="7">
    <location>
        <begin position="221"/>
        <end position="243"/>
    </location>
</feature>
<protein>
    <submittedName>
        <fullName evidence="8">Amino acid permease like</fullName>
    </submittedName>
</protein>
<dbReference type="GO" id="GO:0022857">
    <property type="term" value="F:transmembrane transporter activity"/>
    <property type="evidence" value="ECO:0007669"/>
    <property type="project" value="InterPro"/>
</dbReference>
<dbReference type="PANTHER" id="PTHR45649:SF10">
    <property type="entry name" value="AMINO ACID TRANSPORTER (EUROFUNG)"/>
    <property type="match status" value="1"/>
</dbReference>
<dbReference type="AlphaFoldDB" id="A0AAI8YV16"/>